<keyword evidence="1" id="KW-1133">Transmembrane helix</keyword>
<keyword evidence="3" id="KW-1185">Reference proteome</keyword>
<sequence>MAITWRFCCSFAVSEYREEGHEEERDQIMDKGKEVERRKGREDNDNLTGLACMHDLQRTTTTHTFTLHLLLVHYLITRFYFLSYFLARFLIHISLSLQLASLFGYCYLDSIPRMAVSRVEVTGAVFLVSSYPPYHKGDFFSCVGGGIA</sequence>
<evidence type="ECO:0000256" key="1">
    <source>
        <dbReference type="SAM" id="Phobius"/>
    </source>
</evidence>
<keyword evidence="1" id="KW-0812">Transmembrane</keyword>
<name>A0AAE0P368_SORBR</name>
<dbReference type="EMBL" id="JAUTDP010000011">
    <property type="protein sequence ID" value="KAK3392449.1"/>
    <property type="molecule type" value="Genomic_DNA"/>
</dbReference>
<accession>A0AAE0P368</accession>
<keyword evidence="1" id="KW-0472">Membrane</keyword>
<proteinExistence type="predicted"/>
<dbReference type="AlphaFoldDB" id="A0AAE0P368"/>
<evidence type="ECO:0000313" key="3">
    <source>
        <dbReference type="Proteomes" id="UP001281003"/>
    </source>
</evidence>
<evidence type="ECO:0000313" key="2">
    <source>
        <dbReference type="EMBL" id="KAK3392449.1"/>
    </source>
</evidence>
<organism evidence="2 3">
    <name type="scientific">Sordaria brevicollis</name>
    <dbReference type="NCBI Taxonomy" id="83679"/>
    <lineage>
        <taxon>Eukaryota</taxon>
        <taxon>Fungi</taxon>
        <taxon>Dikarya</taxon>
        <taxon>Ascomycota</taxon>
        <taxon>Pezizomycotina</taxon>
        <taxon>Sordariomycetes</taxon>
        <taxon>Sordariomycetidae</taxon>
        <taxon>Sordariales</taxon>
        <taxon>Sordariaceae</taxon>
        <taxon>Sordaria</taxon>
    </lineage>
</organism>
<comment type="caution">
    <text evidence="2">The sequence shown here is derived from an EMBL/GenBank/DDBJ whole genome shotgun (WGS) entry which is preliminary data.</text>
</comment>
<protein>
    <submittedName>
        <fullName evidence="2">Uncharacterized protein</fullName>
    </submittedName>
</protein>
<reference evidence="2" key="2">
    <citation type="submission" date="2023-07" db="EMBL/GenBank/DDBJ databases">
        <authorList>
            <consortium name="Lawrence Berkeley National Laboratory"/>
            <person name="Haridas S."/>
            <person name="Hensen N."/>
            <person name="Bonometti L."/>
            <person name="Westerberg I."/>
            <person name="Brannstrom I.O."/>
            <person name="Guillou S."/>
            <person name="Cros-Aarteil S."/>
            <person name="Calhoun S."/>
            <person name="Kuo A."/>
            <person name="Mondo S."/>
            <person name="Pangilinan J."/>
            <person name="Riley R."/>
            <person name="LaButti K."/>
            <person name="Andreopoulos B."/>
            <person name="Lipzen A."/>
            <person name="Chen C."/>
            <person name="Yanf M."/>
            <person name="Daum C."/>
            <person name="Ng V."/>
            <person name="Clum A."/>
            <person name="Steindorff A."/>
            <person name="Ohm R."/>
            <person name="Martin F."/>
            <person name="Silar P."/>
            <person name="Natvig D."/>
            <person name="Lalanne C."/>
            <person name="Gautier V."/>
            <person name="Ament-velasquez S.L."/>
            <person name="Kruys A."/>
            <person name="Hutchinson M.I."/>
            <person name="Powell A.J."/>
            <person name="Barry K."/>
            <person name="Miller A.N."/>
            <person name="Grigoriev I.V."/>
            <person name="Debuchy R."/>
            <person name="Gladieux P."/>
            <person name="Thoren M.H."/>
            <person name="Johannesson H."/>
        </authorList>
    </citation>
    <scope>NUCLEOTIDE SEQUENCE</scope>
    <source>
        <strain evidence="2">FGSC 1904</strain>
    </source>
</reference>
<feature type="transmembrane region" description="Helical" evidence="1">
    <location>
        <begin position="89"/>
        <end position="108"/>
    </location>
</feature>
<reference evidence="2" key="1">
    <citation type="journal article" date="2023" name="Mol. Phylogenet. Evol.">
        <title>Genome-scale phylogeny and comparative genomics of the fungal order Sordariales.</title>
        <authorList>
            <person name="Hensen N."/>
            <person name="Bonometti L."/>
            <person name="Westerberg I."/>
            <person name="Brannstrom I.O."/>
            <person name="Guillou S."/>
            <person name="Cros-Aarteil S."/>
            <person name="Calhoun S."/>
            <person name="Haridas S."/>
            <person name="Kuo A."/>
            <person name="Mondo S."/>
            <person name="Pangilinan J."/>
            <person name="Riley R."/>
            <person name="LaButti K."/>
            <person name="Andreopoulos B."/>
            <person name="Lipzen A."/>
            <person name="Chen C."/>
            <person name="Yan M."/>
            <person name="Daum C."/>
            <person name="Ng V."/>
            <person name="Clum A."/>
            <person name="Steindorff A."/>
            <person name="Ohm R.A."/>
            <person name="Martin F."/>
            <person name="Silar P."/>
            <person name="Natvig D.O."/>
            <person name="Lalanne C."/>
            <person name="Gautier V."/>
            <person name="Ament-Velasquez S.L."/>
            <person name="Kruys A."/>
            <person name="Hutchinson M.I."/>
            <person name="Powell A.J."/>
            <person name="Barry K."/>
            <person name="Miller A.N."/>
            <person name="Grigoriev I.V."/>
            <person name="Debuchy R."/>
            <person name="Gladieux P."/>
            <person name="Hiltunen Thoren M."/>
            <person name="Johannesson H."/>
        </authorList>
    </citation>
    <scope>NUCLEOTIDE SEQUENCE</scope>
    <source>
        <strain evidence="2">FGSC 1904</strain>
    </source>
</reference>
<dbReference type="Proteomes" id="UP001281003">
    <property type="component" value="Unassembled WGS sequence"/>
</dbReference>
<gene>
    <name evidence="2" type="ORF">B0T20DRAFT_56379</name>
</gene>
<feature type="transmembrane region" description="Helical" evidence="1">
    <location>
        <begin position="65"/>
        <end position="83"/>
    </location>
</feature>